<reference evidence="7 8" key="1">
    <citation type="submission" date="2019-11" db="EMBL/GenBank/DDBJ databases">
        <title>Whole-genome sequence of a the green, strictly anaerobic photosynthetic bacterium Heliobacillus mobilis DSM 6151.</title>
        <authorList>
            <person name="Kyndt J.A."/>
            <person name="Meyer T.E."/>
        </authorList>
    </citation>
    <scope>NUCLEOTIDE SEQUENCE [LARGE SCALE GENOMIC DNA]</scope>
    <source>
        <strain evidence="7 8">DSM 6151</strain>
    </source>
</reference>
<keyword evidence="2 5" id="KW-0125">Carotenoid biosynthesis</keyword>
<name>A0A6I3SI28_HELMO</name>
<dbReference type="PANTHER" id="PTHR43734:SF1">
    <property type="entry name" value="PHYTOENE DESATURASE"/>
    <property type="match status" value="1"/>
</dbReference>
<dbReference type="EMBL" id="WNKU01000004">
    <property type="protein sequence ID" value="MTV48422.1"/>
    <property type="molecule type" value="Genomic_DNA"/>
</dbReference>
<dbReference type="Pfam" id="PF01593">
    <property type="entry name" value="Amino_oxidase"/>
    <property type="match status" value="1"/>
</dbReference>
<evidence type="ECO:0000256" key="3">
    <source>
        <dbReference type="ARBA" id="ARBA00023002"/>
    </source>
</evidence>
<dbReference type="InterPro" id="IPR002937">
    <property type="entry name" value="Amino_oxidase"/>
</dbReference>
<evidence type="ECO:0000313" key="7">
    <source>
        <dbReference type="EMBL" id="MTV48422.1"/>
    </source>
</evidence>
<dbReference type="InterPro" id="IPR036188">
    <property type="entry name" value="FAD/NAD-bd_sf"/>
</dbReference>
<keyword evidence="3 5" id="KW-0560">Oxidoreductase</keyword>
<keyword evidence="8" id="KW-1185">Reference proteome</keyword>
<dbReference type="NCBIfam" id="TIGR02734">
    <property type="entry name" value="crtI_fam"/>
    <property type="match status" value="1"/>
</dbReference>
<proteinExistence type="inferred from homology"/>
<dbReference type="GO" id="GO:0016491">
    <property type="term" value="F:oxidoreductase activity"/>
    <property type="evidence" value="ECO:0007669"/>
    <property type="project" value="UniProtKB-KW"/>
</dbReference>
<dbReference type="Proteomes" id="UP000430670">
    <property type="component" value="Unassembled WGS sequence"/>
</dbReference>
<dbReference type="InterPro" id="IPR014105">
    <property type="entry name" value="Carotenoid/retinoid_OxRdtase"/>
</dbReference>
<evidence type="ECO:0000256" key="4">
    <source>
        <dbReference type="ARBA" id="ARBA00038322"/>
    </source>
</evidence>
<evidence type="ECO:0000313" key="8">
    <source>
        <dbReference type="Proteomes" id="UP000430670"/>
    </source>
</evidence>
<evidence type="ECO:0000256" key="2">
    <source>
        <dbReference type="ARBA" id="ARBA00022746"/>
    </source>
</evidence>
<evidence type="ECO:0000256" key="5">
    <source>
        <dbReference type="RuleBase" id="RU362075"/>
    </source>
</evidence>
<accession>A0A6I3SI28</accession>
<dbReference type="PANTHER" id="PTHR43734">
    <property type="entry name" value="PHYTOENE DESATURASE"/>
    <property type="match status" value="1"/>
</dbReference>
<feature type="domain" description="Amine oxidase" evidence="6">
    <location>
        <begin position="15"/>
        <end position="493"/>
    </location>
</feature>
<dbReference type="SUPFAM" id="SSF51905">
    <property type="entry name" value="FAD/NAD(P)-binding domain"/>
    <property type="match status" value="1"/>
</dbReference>
<dbReference type="AlphaFoldDB" id="A0A6I3SI28"/>
<dbReference type="Gene3D" id="3.50.50.60">
    <property type="entry name" value="FAD/NAD(P)-binding domain"/>
    <property type="match status" value="2"/>
</dbReference>
<comment type="pathway">
    <text evidence="1 5">Carotenoid biosynthesis.</text>
</comment>
<comment type="similarity">
    <text evidence="4">Belongs to the carotenoid/retinoid oxidoreductase family. CrtN subfamily.</text>
</comment>
<evidence type="ECO:0000259" key="6">
    <source>
        <dbReference type="Pfam" id="PF01593"/>
    </source>
</evidence>
<evidence type="ECO:0000256" key="1">
    <source>
        <dbReference type="ARBA" id="ARBA00004829"/>
    </source>
</evidence>
<dbReference type="RefSeq" id="WP_155475526.1">
    <property type="nucleotide sequence ID" value="NZ_WNKU01000004.1"/>
</dbReference>
<dbReference type="GO" id="GO:0016117">
    <property type="term" value="P:carotenoid biosynthetic process"/>
    <property type="evidence" value="ECO:0007669"/>
    <property type="project" value="UniProtKB-KW"/>
</dbReference>
<protein>
    <submittedName>
        <fullName evidence="7">Phytoene desaturase</fullName>
    </submittedName>
</protein>
<comment type="caution">
    <text evidence="7">The sequence shown here is derived from an EMBL/GenBank/DDBJ whole genome shotgun (WGS) entry which is preliminary data.</text>
</comment>
<gene>
    <name evidence="7" type="primary">crtI</name>
    <name evidence="7" type="ORF">GJ688_05420</name>
</gene>
<sequence length="510" mass="57367">MSNKQKAIIVGAGAGGLSAAVRLAHQGWDVTVLEKEPAPGGRLGAIEEQGYTIDIGPTIMMMDDVFRQFFQEIGRNIEDYLELIRLNPLYRLNYHDGTVLALPSDMKALLDEIKRVNPDDVDGYLKFLSQIHTRYVAAREKFIEKPLNKLEEFLTIDTLTGMYQLKTLNNMYSDISRFIKDERLRIALTFQSIYLGISPFDAPSIYTIIAYVEHGVSGVWYPKGGMNAIGKALVKLLREFGGSLRVNSEVKEILIESGMARGVRLTTGEELYADVVISNVDFPTSMEKLIPAASRGKYTPQKLESMTNSCGALMFYLGTNRRYDHLDVHNIYFTRDYKETLDQIFEQGQLPDDPAIYLYAPTRIDPSVAPEDKEVVYVLVPVPNLSSDIDWKTALPQFREKVMEKLEKAGLTDLRQHIEFERIYTPHTFQERFHLYQGAAFGLAPTLLQSGYFRPHISSENVKNLYFVGASVHPGGGVPVVITCGKLAANLILKDHHSDTISWPNPEMAG</sequence>
<organism evidence="7 8">
    <name type="scientific">Heliobacterium mobile</name>
    <name type="common">Heliobacillus mobilis</name>
    <dbReference type="NCBI Taxonomy" id="28064"/>
    <lineage>
        <taxon>Bacteria</taxon>
        <taxon>Bacillati</taxon>
        <taxon>Bacillota</taxon>
        <taxon>Clostridia</taxon>
        <taxon>Eubacteriales</taxon>
        <taxon>Heliobacteriaceae</taxon>
        <taxon>Heliobacterium</taxon>
    </lineage>
</organism>
<dbReference type="OrthoDB" id="9814556at2"/>